<reference evidence="1" key="2">
    <citation type="submission" date="2020-01" db="EMBL/GenBank/DDBJ databases">
        <authorList>
            <person name="Hornung B."/>
        </authorList>
    </citation>
    <scope>NUCLEOTIDE SEQUENCE</scope>
    <source>
        <strain evidence="1">PacBioINE</strain>
    </source>
</reference>
<dbReference type="EMBL" id="LR746496">
    <property type="protein sequence ID" value="CAA7601856.1"/>
    <property type="molecule type" value="Genomic_DNA"/>
</dbReference>
<dbReference type="AlphaFoldDB" id="A0A8S0XC10"/>
<dbReference type="Proteomes" id="UP001071230">
    <property type="component" value="Unassembled WGS sequence"/>
</dbReference>
<proteinExistence type="predicted"/>
<sequence>MAKIVALNRKHLTLLLGVVLVFLVGMAAVKLWQKNDAPVAKTVAPEVKMVSVGVDPAGPTKDVTYGSVTLKGSQIIPAKVFDLTVTLQNVTDRKMTNVPVEMEMNLLGNDRQKVKQMANVPSLDPGGTVKVIFHQIHALGDAMGVNPTAGLHEITIEVKANPAGGVNEDTEAHFQFNVDSTVKTQAK</sequence>
<evidence type="ECO:0000313" key="2">
    <source>
        <dbReference type="EMBL" id="CEJ08669.1"/>
    </source>
</evidence>
<dbReference type="EMBL" id="CDGJ01000089">
    <property type="protein sequence ID" value="CEJ08669.1"/>
    <property type="molecule type" value="Genomic_DNA"/>
</dbReference>
<evidence type="ECO:0000313" key="1">
    <source>
        <dbReference type="EMBL" id="CAA7601856.1"/>
    </source>
</evidence>
<evidence type="ECO:0000313" key="3">
    <source>
        <dbReference type="Proteomes" id="UP001071230"/>
    </source>
</evidence>
<dbReference type="KEGG" id="aacx:DEACI_2526"/>
<dbReference type="RefSeq" id="WP_240985327.1">
    <property type="nucleotide sequence ID" value="NZ_CDGJ01000089.1"/>
</dbReference>
<name>A0A8S0XC10_9FIRM</name>
<reference evidence="2" key="1">
    <citation type="submission" date="2014-11" db="EMBL/GenBank/DDBJ databases">
        <authorList>
            <person name="Hornung B.V."/>
        </authorList>
    </citation>
    <scope>NUCLEOTIDE SEQUENCE</scope>
    <source>
        <strain evidence="2">INE</strain>
    </source>
</reference>
<accession>A0A8S0XC10</accession>
<keyword evidence="3" id="KW-1185">Reference proteome</keyword>
<organism evidence="1">
    <name type="scientific">Acididesulfobacillus acetoxydans</name>
    <dbReference type="NCBI Taxonomy" id="1561005"/>
    <lineage>
        <taxon>Bacteria</taxon>
        <taxon>Bacillati</taxon>
        <taxon>Bacillota</taxon>
        <taxon>Clostridia</taxon>
        <taxon>Eubacteriales</taxon>
        <taxon>Peptococcaceae</taxon>
        <taxon>Acididesulfobacillus</taxon>
    </lineage>
</organism>
<protein>
    <submittedName>
        <fullName evidence="1">Uncharacterized protein</fullName>
    </submittedName>
</protein>
<gene>
    <name evidence="1" type="ORF">DEACI_2526</name>
    <name evidence="2" type="ORF">DEACI_3148</name>
</gene>
<dbReference type="Proteomes" id="UP000836597">
    <property type="component" value="Chromosome"/>
</dbReference>